<proteinExistence type="predicted"/>
<keyword evidence="4" id="KW-1185">Reference proteome</keyword>
<evidence type="ECO:0000313" key="3">
    <source>
        <dbReference type="EMBL" id="GAX19815.1"/>
    </source>
</evidence>
<sequence length="210" mass="24051">MALPGSRHRQRRKRTIHACQGLTFLSFCMTFLSFDFFATVLGLTIVILYTCSTCWVKQTNELYRQQQPTSTALLTSSLLSFVCSGVMLWSVFVIALTTVCDEKTGTDNNTTDTNTTLAPQEEEEEENTTDYDFFCKNRSWIWAFSILSSVTWFINACLLMWLSTTVPPPPPPPRRRQRPVMWEEDGDTVAETMVDENEEREDVSPETGMR</sequence>
<accession>A0A1Z5K0K3</accession>
<keyword evidence="2" id="KW-0472">Membrane</keyword>
<feature type="region of interest" description="Disordered" evidence="1">
    <location>
        <begin position="168"/>
        <end position="210"/>
    </location>
</feature>
<feature type="transmembrane region" description="Helical" evidence="2">
    <location>
        <begin position="70"/>
        <end position="96"/>
    </location>
</feature>
<dbReference type="EMBL" id="BDSP01000140">
    <property type="protein sequence ID" value="GAX19815.1"/>
    <property type="molecule type" value="Genomic_DNA"/>
</dbReference>
<feature type="transmembrane region" description="Helical" evidence="2">
    <location>
        <begin position="21"/>
        <end position="50"/>
    </location>
</feature>
<keyword evidence="2" id="KW-0812">Transmembrane</keyword>
<feature type="compositionally biased region" description="Low complexity" evidence="1">
    <location>
        <begin position="106"/>
        <end position="116"/>
    </location>
</feature>
<feature type="compositionally biased region" description="Acidic residues" evidence="1">
    <location>
        <begin position="182"/>
        <end position="201"/>
    </location>
</feature>
<comment type="caution">
    <text evidence="3">The sequence shown here is derived from an EMBL/GenBank/DDBJ whole genome shotgun (WGS) entry which is preliminary data.</text>
</comment>
<feature type="region of interest" description="Disordered" evidence="1">
    <location>
        <begin position="105"/>
        <end position="125"/>
    </location>
</feature>
<name>A0A1Z5K0K3_FISSO</name>
<dbReference type="Proteomes" id="UP000198406">
    <property type="component" value="Unassembled WGS sequence"/>
</dbReference>
<reference evidence="3 4" key="1">
    <citation type="journal article" date="2015" name="Plant Cell">
        <title>Oil accumulation by the oleaginous diatom Fistulifera solaris as revealed by the genome and transcriptome.</title>
        <authorList>
            <person name="Tanaka T."/>
            <person name="Maeda Y."/>
            <person name="Veluchamy A."/>
            <person name="Tanaka M."/>
            <person name="Abida H."/>
            <person name="Marechal E."/>
            <person name="Bowler C."/>
            <person name="Muto M."/>
            <person name="Sunaga Y."/>
            <person name="Tanaka M."/>
            <person name="Yoshino T."/>
            <person name="Taniguchi T."/>
            <person name="Fukuda Y."/>
            <person name="Nemoto M."/>
            <person name="Matsumoto M."/>
            <person name="Wong P.S."/>
            <person name="Aburatani S."/>
            <person name="Fujibuchi W."/>
        </authorList>
    </citation>
    <scope>NUCLEOTIDE SEQUENCE [LARGE SCALE GENOMIC DNA]</scope>
    <source>
        <strain evidence="3 4">JPCC DA0580</strain>
    </source>
</reference>
<keyword evidence="2" id="KW-1133">Transmembrane helix</keyword>
<gene>
    <name evidence="3" type="ORF">FisN_11Lh319</name>
</gene>
<protein>
    <submittedName>
        <fullName evidence="3">Uncharacterized protein</fullName>
    </submittedName>
</protein>
<evidence type="ECO:0000256" key="2">
    <source>
        <dbReference type="SAM" id="Phobius"/>
    </source>
</evidence>
<organism evidence="3 4">
    <name type="scientific">Fistulifera solaris</name>
    <name type="common">Oleaginous diatom</name>
    <dbReference type="NCBI Taxonomy" id="1519565"/>
    <lineage>
        <taxon>Eukaryota</taxon>
        <taxon>Sar</taxon>
        <taxon>Stramenopiles</taxon>
        <taxon>Ochrophyta</taxon>
        <taxon>Bacillariophyta</taxon>
        <taxon>Bacillariophyceae</taxon>
        <taxon>Bacillariophycidae</taxon>
        <taxon>Naviculales</taxon>
        <taxon>Naviculaceae</taxon>
        <taxon>Fistulifera</taxon>
    </lineage>
</organism>
<evidence type="ECO:0000313" key="4">
    <source>
        <dbReference type="Proteomes" id="UP000198406"/>
    </source>
</evidence>
<dbReference type="InParanoid" id="A0A1Z5K0K3"/>
<feature type="transmembrane region" description="Helical" evidence="2">
    <location>
        <begin position="140"/>
        <end position="162"/>
    </location>
</feature>
<dbReference type="AlphaFoldDB" id="A0A1Z5K0K3"/>
<evidence type="ECO:0000256" key="1">
    <source>
        <dbReference type="SAM" id="MobiDB-lite"/>
    </source>
</evidence>